<feature type="region of interest" description="Disordered" evidence="2">
    <location>
        <begin position="518"/>
        <end position="547"/>
    </location>
</feature>
<keyword evidence="4" id="KW-1185">Reference proteome</keyword>
<name>A0A8N1SC03_9HYME</name>
<dbReference type="RefSeq" id="XP_025075747.1">
    <property type="nucleotide sequence ID" value="XM_025219962.1"/>
</dbReference>
<gene>
    <name evidence="5" type="primary">LOC105433565</name>
</gene>
<evidence type="ECO:0000313" key="5">
    <source>
        <dbReference type="RefSeq" id="XP_025075747.1"/>
    </source>
</evidence>
<sequence>MLFDEIRALREKDHVVNESILEMNVKTLISQQEKEIENLRNQLLERLTPGMENMQVKLQAQENHWKSKIEDMETQHRQDIERLTTELKATQQVADRIKSEYTFKVYDLEKQSMDQSNMLVEQREQLNSLSRKINNSQAQISSHKIKEKNIVEEKYEEFHESPLQTIKHDSNYNENKTYKSLNHIKNTEVVIEDIDSESSQEYNKKVSALAQSHVSSKNNTVKCKGNKKIIIDDSKTVKHMVTKPNLKKLDKSEVVKKTKKNVRHDALNDITEINRTSKSFNIKENFSNNVNKKYIDAREKKETLNTDSVKNKFEFLERHSVSSTTESESLSFMAESETDSESVTADDGSVKKYESSTVKSSNIRRISMQEDAQSIFNNRLRELGIDPEWQGIPMVTFRQKMEIIKHQQNINAKKIVRYNQIKQKILEDVRQRISANYKRSKYSTLTKNSPLNKLITQKVKSKSWKAFNKDNGEYTSIQKTENTTPLKSRLKRKIELLPKKYKDEQNTRELPLKKNGRDIYTSPKMISTSPQSIQNISSTSSIESRDDVKQISPTKITVLDIKTRKVSSPISKKQVAVSKFSENDNSDSTIIQDDLVFSPKNNKSVLKPTSGSVGSLVKKKVLFDLDDKKNDATMSENNQRKNQINNDDWIVSSFTERKDYTLQKEKSMSTGNIVLKTSQSDKIAEISKKIQEQLRVAKKPPAGSIETIFRFNTSSQDLVNYNTGNQFLNSTSRMSSILNSPVQNFTSPKAKDNVFPQPAPRTMKDRNLIQSKSEMKYSDLDSDINEILQME</sequence>
<dbReference type="Pfam" id="PF25977">
    <property type="entry name" value="DZIP1"/>
    <property type="match status" value="1"/>
</dbReference>
<keyword evidence="1" id="KW-0175">Coiled coil</keyword>
<evidence type="ECO:0000313" key="4">
    <source>
        <dbReference type="Proteomes" id="UP000504615"/>
    </source>
</evidence>
<proteinExistence type="predicted"/>
<dbReference type="CTD" id="22873"/>
<accession>A0A8N1SC03</accession>
<organism evidence="4 5">
    <name type="scientific">Pogonomyrmex barbatus</name>
    <name type="common">red harvester ant</name>
    <dbReference type="NCBI Taxonomy" id="144034"/>
    <lineage>
        <taxon>Eukaryota</taxon>
        <taxon>Metazoa</taxon>
        <taxon>Ecdysozoa</taxon>
        <taxon>Arthropoda</taxon>
        <taxon>Hexapoda</taxon>
        <taxon>Insecta</taxon>
        <taxon>Pterygota</taxon>
        <taxon>Neoptera</taxon>
        <taxon>Endopterygota</taxon>
        <taxon>Hymenoptera</taxon>
        <taxon>Apocrita</taxon>
        <taxon>Aculeata</taxon>
        <taxon>Formicoidea</taxon>
        <taxon>Formicidae</taxon>
        <taxon>Myrmicinae</taxon>
        <taxon>Pogonomyrmex</taxon>
    </lineage>
</organism>
<feature type="coiled-coil region" evidence="1">
    <location>
        <begin position="80"/>
        <end position="146"/>
    </location>
</feature>
<dbReference type="Proteomes" id="UP000504615">
    <property type="component" value="Unplaced"/>
</dbReference>
<feature type="compositionally biased region" description="Low complexity" evidence="2">
    <location>
        <begin position="526"/>
        <end position="542"/>
    </location>
</feature>
<dbReference type="InterPro" id="IPR058883">
    <property type="entry name" value="DZIP1_dom"/>
</dbReference>
<evidence type="ECO:0000256" key="1">
    <source>
        <dbReference type="SAM" id="Coils"/>
    </source>
</evidence>
<feature type="region of interest" description="Disordered" evidence="2">
    <location>
        <begin position="326"/>
        <end position="351"/>
    </location>
</feature>
<evidence type="ECO:0000259" key="3">
    <source>
        <dbReference type="Pfam" id="PF25977"/>
    </source>
</evidence>
<feature type="domain" description="Cilium assembly protein DZIP1" evidence="3">
    <location>
        <begin position="368"/>
        <end position="437"/>
    </location>
</feature>
<dbReference type="GeneID" id="105433565"/>
<dbReference type="OrthoDB" id="515971at2759"/>
<dbReference type="AlphaFoldDB" id="A0A8N1SC03"/>
<evidence type="ECO:0000256" key="2">
    <source>
        <dbReference type="SAM" id="MobiDB-lite"/>
    </source>
</evidence>
<reference evidence="5" key="1">
    <citation type="submission" date="2025-08" db="UniProtKB">
        <authorList>
            <consortium name="RefSeq"/>
        </authorList>
    </citation>
    <scope>IDENTIFICATION</scope>
</reference>
<protein>
    <submittedName>
        <fullName evidence="5">Protein MLP2-like</fullName>
    </submittedName>
</protein>